<keyword evidence="1" id="KW-1133">Transmembrane helix</keyword>
<protein>
    <submittedName>
        <fullName evidence="2">Putative membrane protein</fullName>
    </submittedName>
</protein>
<dbReference type="EMBL" id="FN554889">
    <property type="protein sequence ID" value="CBG73116.1"/>
    <property type="molecule type" value="Genomic_DNA"/>
</dbReference>
<dbReference type="eggNOG" id="ENOG5031X9V">
    <property type="taxonomic scope" value="Bacteria"/>
</dbReference>
<name>C9Z927_STRSW</name>
<keyword evidence="3" id="KW-1185">Reference proteome</keyword>
<keyword evidence="1" id="KW-0812">Transmembrane</keyword>
<evidence type="ECO:0000313" key="2">
    <source>
        <dbReference type="EMBL" id="CBG73116.1"/>
    </source>
</evidence>
<proteinExistence type="predicted"/>
<dbReference type="KEGG" id="scb:SCAB_60961"/>
<sequence>MMSTEIVTALVLGLVINEFCDVSPWLARKVIWLAARCVPDAEARQRLEEEWAAGIQDRPGKILKLLSALTLLASAMTSIRGMYLAGRPRFHHVRWIASALFDREGRIVMLTVTLSGVINTYANPWSDGRWSMLVTLSLLSVVINGADLWWRFRKARRGRSHSA</sequence>
<reference evidence="2 3" key="1">
    <citation type="journal article" date="2010" name="Mol. Plant Microbe Interact.">
        <title>Streptomyces scabies 87-22 contains a coronafacic acid-like biosynthetic cluster that contributes to plant-microbe interactions.</title>
        <authorList>
            <person name="Bignell D.R."/>
            <person name="Seipke R.F."/>
            <person name="Huguet-Tapia J.C."/>
            <person name="Chambers A.H."/>
            <person name="Parry R.J."/>
            <person name="Loria R."/>
        </authorList>
    </citation>
    <scope>NUCLEOTIDE SEQUENCE [LARGE SCALE GENOMIC DNA]</scope>
    <source>
        <strain evidence="2 3">87.22</strain>
    </source>
</reference>
<keyword evidence="1" id="KW-0472">Membrane</keyword>
<feature type="transmembrane region" description="Helical" evidence="1">
    <location>
        <begin position="65"/>
        <end position="86"/>
    </location>
</feature>
<dbReference type="GeneID" id="41401310"/>
<gene>
    <name evidence="2" type="ordered locus">SCAB_60961</name>
</gene>
<dbReference type="HOGENOM" id="CLU_1626183_0_0_11"/>
<accession>C9Z927</accession>
<evidence type="ECO:0000256" key="1">
    <source>
        <dbReference type="SAM" id="Phobius"/>
    </source>
</evidence>
<evidence type="ECO:0000313" key="3">
    <source>
        <dbReference type="Proteomes" id="UP000001444"/>
    </source>
</evidence>
<dbReference type="STRING" id="680198.SCAB_60961"/>
<organism evidence="2 3">
    <name type="scientific">Streptomyces scabiei (strain 87.22)</name>
    <dbReference type="NCBI Taxonomy" id="680198"/>
    <lineage>
        <taxon>Bacteria</taxon>
        <taxon>Bacillati</taxon>
        <taxon>Actinomycetota</taxon>
        <taxon>Actinomycetes</taxon>
        <taxon>Kitasatosporales</taxon>
        <taxon>Streptomycetaceae</taxon>
        <taxon>Streptomyces</taxon>
    </lineage>
</organism>
<feature type="transmembrane region" description="Helical" evidence="1">
    <location>
        <begin position="130"/>
        <end position="150"/>
    </location>
</feature>
<dbReference type="AlphaFoldDB" id="C9Z927"/>
<dbReference type="Proteomes" id="UP000001444">
    <property type="component" value="Chromosome"/>
</dbReference>
<dbReference type="RefSeq" id="WP_013003677.1">
    <property type="nucleotide sequence ID" value="NC_013929.1"/>
</dbReference>